<organism evidence="4 5">
    <name type="scientific">Phytophthora nicotianae P1976</name>
    <dbReference type="NCBI Taxonomy" id="1317066"/>
    <lineage>
        <taxon>Eukaryota</taxon>
        <taxon>Sar</taxon>
        <taxon>Stramenopiles</taxon>
        <taxon>Oomycota</taxon>
        <taxon>Peronosporomycetes</taxon>
        <taxon>Peronosporales</taxon>
        <taxon>Peronosporaceae</taxon>
        <taxon>Phytophthora</taxon>
    </lineage>
</organism>
<evidence type="ECO:0000259" key="3">
    <source>
        <dbReference type="PROSITE" id="PS50011"/>
    </source>
</evidence>
<dbReference type="InterPro" id="IPR051681">
    <property type="entry name" value="Ser/Thr_Kinases-Pseudokinases"/>
</dbReference>
<keyword evidence="4" id="KW-0418">Kinase</keyword>
<comment type="caution">
    <text evidence="4">The sequence shown here is derived from an EMBL/GenBank/DDBJ whole genome shotgun (WGS) entry which is preliminary data.</text>
</comment>
<dbReference type="PROSITE" id="PS50011">
    <property type="entry name" value="PROTEIN_KINASE_DOM"/>
    <property type="match status" value="1"/>
</dbReference>
<feature type="region of interest" description="Disordered" evidence="1">
    <location>
        <begin position="252"/>
        <end position="282"/>
    </location>
</feature>
<dbReference type="InterPro" id="IPR000719">
    <property type="entry name" value="Prot_kinase_dom"/>
</dbReference>
<name>A0A081AG46_PHYNI</name>
<dbReference type="SMART" id="SM00220">
    <property type="entry name" value="S_TKc"/>
    <property type="match status" value="1"/>
</dbReference>
<dbReference type="SUPFAM" id="SSF56112">
    <property type="entry name" value="Protein kinase-like (PK-like)"/>
    <property type="match status" value="1"/>
</dbReference>
<keyword evidence="2" id="KW-1133">Transmembrane helix</keyword>
<dbReference type="GO" id="GO:0004674">
    <property type="term" value="F:protein serine/threonine kinase activity"/>
    <property type="evidence" value="ECO:0007669"/>
    <property type="project" value="TreeGrafter"/>
</dbReference>
<dbReference type="InterPro" id="IPR008271">
    <property type="entry name" value="Ser/Thr_kinase_AS"/>
</dbReference>
<keyword evidence="4" id="KW-0808">Transferase</keyword>
<dbReference type="Proteomes" id="UP000028582">
    <property type="component" value="Unassembled WGS sequence"/>
</dbReference>
<dbReference type="Gene3D" id="1.10.510.10">
    <property type="entry name" value="Transferase(Phosphotransferase) domain 1"/>
    <property type="match status" value="1"/>
</dbReference>
<keyword evidence="2" id="KW-0812">Transmembrane</keyword>
<reference evidence="4 5" key="1">
    <citation type="submission" date="2013-11" db="EMBL/GenBank/DDBJ databases">
        <title>The Genome Sequence of Phytophthora parasitica P1976.</title>
        <authorList>
            <consortium name="The Broad Institute Genomics Platform"/>
            <person name="Russ C."/>
            <person name="Tyler B."/>
            <person name="Panabieres F."/>
            <person name="Shan W."/>
            <person name="Tripathy S."/>
            <person name="Grunwald N."/>
            <person name="Machado M."/>
            <person name="Johnson C.S."/>
            <person name="Walker B."/>
            <person name="Young S."/>
            <person name="Zeng Q."/>
            <person name="Gargeya S."/>
            <person name="Fitzgerald M."/>
            <person name="Haas B."/>
            <person name="Abouelleil A."/>
            <person name="Allen A.W."/>
            <person name="Alvarado L."/>
            <person name="Arachchi H.M."/>
            <person name="Berlin A.M."/>
            <person name="Chapman S.B."/>
            <person name="Gainer-Dewar J."/>
            <person name="Goldberg J."/>
            <person name="Griggs A."/>
            <person name="Gujja S."/>
            <person name="Hansen M."/>
            <person name="Howarth C."/>
            <person name="Imamovic A."/>
            <person name="Ireland A."/>
            <person name="Larimer J."/>
            <person name="McCowan C."/>
            <person name="Murphy C."/>
            <person name="Pearson M."/>
            <person name="Poon T.W."/>
            <person name="Priest M."/>
            <person name="Roberts A."/>
            <person name="Saif S."/>
            <person name="Shea T."/>
            <person name="Sisk P."/>
            <person name="Sykes S."/>
            <person name="Wortman J."/>
            <person name="Nusbaum C."/>
            <person name="Birren B."/>
        </authorList>
    </citation>
    <scope>NUCLEOTIDE SEQUENCE [LARGE SCALE GENOMIC DNA]</scope>
    <source>
        <strain evidence="4 5">P1976</strain>
    </source>
</reference>
<dbReference type="PANTHER" id="PTHR44329:SF214">
    <property type="entry name" value="PROTEIN KINASE DOMAIN-CONTAINING PROTEIN"/>
    <property type="match status" value="1"/>
</dbReference>
<feature type="transmembrane region" description="Helical" evidence="2">
    <location>
        <begin position="219"/>
        <end position="242"/>
    </location>
</feature>
<dbReference type="EMBL" id="ANJA01001271">
    <property type="protein sequence ID" value="ETO77857.1"/>
    <property type="molecule type" value="Genomic_DNA"/>
</dbReference>
<dbReference type="InterPro" id="IPR011009">
    <property type="entry name" value="Kinase-like_dom_sf"/>
</dbReference>
<dbReference type="Gene3D" id="3.30.200.20">
    <property type="entry name" value="Phosphorylase Kinase, domain 1"/>
    <property type="match status" value="1"/>
</dbReference>
<dbReference type="Pfam" id="PF00069">
    <property type="entry name" value="Pkinase"/>
    <property type="match status" value="1"/>
</dbReference>
<evidence type="ECO:0000256" key="2">
    <source>
        <dbReference type="SAM" id="Phobius"/>
    </source>
</evidence>
<dbReference type="PROSITE" id="PS00108">
    <property type="entry name" value="PROTEIN_KINASE_ST"/>
    <property type="match status" value="1"/>
</dbReference>
<dbReference type="AlphaFoldDB" id="A0A081AG46"/>
<feature type="domain" description="Protein kinase" evidence="3">
    <location>
        <begin position="304"/>
        <end position="574"/>
    </location>
</feature>
<dbReference type="GO" id="GO:0005524">
    <property type="term" value="F:ATP binding"/>
    <property type="evidence" value="ECO:0007669"/>
    <property type="project" value="InterPro"/>
</dbReference>
<keyword evidence="2" id="KW-0472">Membrane</keyword>
<dbReference type="OrthoDB" id="4062651at2759"/>
<evidence type="ECO:0000256" key="1">
    <source>
        <dbReference type="SAM" id="MobiDB-lite"/>
    </source>
</evidence>
<evidence type="ECO:0000313" key="4">
    <source>
        <dbReference type="EMBL" id="ETO77857.1"/>
    </source>
</evidence>
<accession>A0A081AG46</accession>
<sequence length="580" mass="63303">MYQFWSIYEDSSCDGAPTGVYILSKNDCEDHRASSSGVNCLAQFDNNEGLIGYIDESCYAGRAAGLADLYRDEPYMAYDYYFDENCSDFGNAASYRTSGDCEPLFTSGDAKELYRSATVSVSDGNLIWKRNWGSMDGALHCPGSSGEGYYEFDVPMAEINNGICKKFEGIGGKFAFYNLSEDIDIRQDSGSSLSSSSSSSSSGSSSSSILSSSASDNGLTAGTIIGLACGGVLVLVGFIAILRCICKRRGKSDTRSNQQPFIDRGSVWTGGPTGPTDGSERSTIGHGLWNDNVIIATRVPRDQVVVQGLICRGGFGEIFRGTYNRESVAIKMLFPEMRNDLKKVNDFLSEAKLMAGLVHPHIVRFVGVAWGSLTDLCVLTELMKRGDLRTLLKGYEARGHPQGIDEDKIRIAYHIAQALTYLHSLAPIVIHRDLKSKNVLLTEELDAKLTDFGVSRERQENTMTAGVGTMLWMAPEVMMADHYDEKADIFSFGVMLSELDLHSLPYSHARIDPNTGRKVPDAVILQKVATGALQVSFSSSCLASVVELAKECIALDPSRRPSAPMVVFRLQTIMKESFGE</sequence>
<protein>
    <submittedName>
        <fullName evidence="4">TKL protein kinase</fullName>
    </submittedName>
</protein>
<proteinExistence type="predicted"/>
<gene>
    <name evidence="4" type="ORF">F444_07018</name>
</gene>
<dbReference type="PANTHER" id="PTHR44329">
    <property type="entry name" value="SERINE/THREONINE-PROTEIN KINASE TNNI3K-RELATED"/>
    <property type="match status" value="1"/>
</dbReference>
<evidence type="ECO:0000313" key="5">
    <source>
        <dbReference type="Proteomes" id="UP000028582"/>
    </source>
</evidence>